<dbReference type="InterPro" id="IPR036853">
    <property type="entry name" value="Ribosomal_uL14_sf"/>
</dbReference>
<dbReference type="HAMAP" id="MF_01367">
    <property type="entry name" value="Ribosomal_uL14"/>
    <property type="match status" value="1"/>
</dbReference>
<comment type="similarity">
    <text evidence="1 6">Belongs to the universal ribosomal protein uL14 family.</text>
</comment>
<keyword evidence="8" id="KW-1185">Reference proteome</keyword>
<dbReference type="InterPro" id="IPR019972">
    <property type="entry name" value="Ribosomal_uL14_CS"/>
</dbReference>
<evidence type="ECO:0000256" key="1">
    <source>
        <dbReference type="ARBA" id="ARBA00010745"/>
    </source>
</evidence>
<keyword evidence="3 6" id="KW-0687">Ribonucleoprotein</keyword>
<dbReference type="Pfam" id="PF00238">
    <property type="entry name" value="Ribosomal_L14"/>
    <property type="match status" value="1"/>
</dbReference>
<dbReference type="EMBL" id="BDIP01004998">
    <property type="protein sequence ID" value="GIQ89396.1"/>
    <property type="molecule type" value="Genomic_DNA"/>
</dbReference>
<name>A0A9K3GP49_9EUKA</name>
<evidence type="ECO:0000256" key="5">
    <source>
        <dbReference type="ARBA" id="ARBA00035326"/>
    </source>
</evidence>
<evidence type="ECO:0000256" key="2">
    <source>
        <dbReference type="ARBA" id="ARBA00022980"/>
    </source>
</evidence>
<comment type="caution">
    <text evidence="7">The sequence shown here is derived from an EMBL/GenBank/DDBJ whole genome shotgun (WGS) entry which is preliminary data.</text>
</comment>
<accession>A0A9K3GP49</accession>
<dbReference type="GO" id="GO:0003735">
    <property type="term" value="F:structural constituent of ribosome"/>
    <property type="evidence" value="ECO:0007669"/>
    <property type="project" value="InterPro"/>
</dbReference>
<dbReference type="InterPro" id="IPR000218">
    <property type="entry name" value="Ribosomal_uL14"/>
</dbReference>
<evidence type="ECO:0000256" key="6">
    <source>
        <dbReference type="RuleBase" id="RU003949"/>
    </source>
</evidence>
<dbReference type="Proteomes" id="UP000265618">
    <property type="component" value="Unassembled WGS sequence"/>
</dbReference>
<evidence type="ECO:0000313" key="7">
    <source>
        <dbReference type="EMBL" id="GIQ89396.1"/>
    </source>
</evidence>
<evidence type="ECO:0000256" key="4">
    <source>
        <dbReference type="ARBA" id="ARBA00035199"/>
    </source>
</evidence>
<protein>
    <recommendedName>
        <fullName evidence="4">Large ribosomal subunit protein uL14</fullName>
    </recommendedName>
    <alternativeName>
        <fullName evidence="5">60S ribosomal protein L23</fullName>
    </alternativeName>
</protein>
<proteinExistence type="inferred from homology"/>
<dbReference type="NCBIfam" id="NF006344">
    <property type="entry name" value="PRK08571.1"/>
    <property type="match status" value="1"/>
</dbReference>
<dbReference type="FunFam" id="2.40.150.20:FF:000007">
    <property type="entry name" value="50S ribosomal protein L14"/>
    <property type="match status" value="1"/>
</dbReference>
<reference evidence="7 8" key="1">
    <citation type="journal article" date="2018" name="PLoS ONE">
        <title>The draft genome of Kipferlia bialata reveals reductive genome evolution in fornicate parasites.</title>
        <authorList>
            <person name="Tanifuji G."/>
            <person name="Takabayashi S."/>
            <person name="Kume K."/>
            <person name="Takagi M."/>
            <person name="Nakayama T."/>
            <person name="Kamikawa R."/>
            <person name="Inagaki Y."/>
            <person name="Hashimoto T."/>
        </authorList>
    </citation>
    <scope>NUCLEOTIDE SEQUENCE [LARGE SCALE GENOMIC DNA]</scope>
    <source>
        <strain evidence="7">NY0173</strain>
    </source>
</reference>
<sequence>MSAKRGRGGRVGTKLRITCGCPVGALINCCDNSGARNLSIIAVTNWPGRLNRYPKATVGDMVLATVKDGKPDLRKKVCAGVIVRQRQHWRRPDGTWVYFEDNAGVIMNLKGEMKGSTISGPVAKEASENWPKISAAADSVQ</sequence>
<keyword evidence="2 6" id="KW-0689">Ribosomal protein</keyword>
<gene>
    <name evidence="7" type="ORF">KIPB_011848</name>
</gene>
<dbReference type="SMART" id="SM01374">
    <property type="entry name" value="Ribosomal_L14"/>
    <property type="match status" value="1"/>
</dbReference>
<dbReference type="OrthoDB" id="1882674at2759"/>
<dbReference type="PANTHER" id="PTHR11761">
    <property type="entry name" value="50S/60S RIBOSOMAL PROTEIN L14/L23"/>
    <property type="match status" value="1"/>
</dbReference>
<dbReference type="GO" id="GO:0070180">
    <property type="term" value="F:large ribosomal subunit rRNA binding"/>
    <property type="evidence" value="ECO:0007669"/>
    <property type="project" value="TreeGrafter"/>
</dbReference>
<dbReference type="GO" id="GO:0006412">
    <property type="term" value="P:translation"/>
    <property type="evidence" value="ECO:0007669"/>
    <property type="project" value="InterPro"/>
</dbReference>
<evidence type="ECO:0000313" key="8">
    <source>
        <dbReference type="Proteomes" id="UP000265618"/>
    </source>
</evidence>
<dbReference type="GO" id="GO:0022625">
    <property type="term" value="C:cytosolic large ribosomal subunit"/>
    <property type="evidence" value="ECO:0007669"/>
    <property type="project" value="TreeGrafter"/>
</dbReference>
<dbReference type="Gene3D" id="2.40.150.20">
    <property type="entry name" value="Ribosomal protein L14"/>
    <property type="match status" value="1"/>
</dbReference>
<dbReference type="PANTHER" id="PTHR11761:SF8">
    <property type="entry name" value="LARGE RIBOSOMAL SUBUNIT PROTEIN UL14"/>
    <property type="match status" value="1"/>
</dbReference>
<organism evidence="7 8">
    <name type="scientific">Kipferlia bialata</name>
    <dbReference type="NCBI Taxonomy" id="797122"/>
    <lineage>
        <taxon>Eukaryota</taxon>
        <taxon>Metamonada</taxon>
        <taxon>Carpediemonas-like organisms</taxon>
        <taxon>Kipferlia</taxon>
    </lineage>
</organism>
<dbReference type="PROSITE" id="PS00049">
    <property type="entry name" value="RIBOSOMAL_L14"/>
    <property type="match status" value="1"/>
</dbReference>
<dbReference type="SUPFAM" id="SSF50193">
    <property type="entry name" value="Ribosomal protein L14"/>
    <property type="match status" value="1"/>
</dbReference>
<dbReference type="AlphaFoldDB" id="A0A9K3GP49"/>
<evidence type="ECO:0000256" key="3">
    <source>
        <dbReference type="ARBA" id="ARBA00023274"/>
    </source>
</evidence>
<dbReference type="CDD" id="cd00337">
    <property type="entry name" value="Ribosomal_uL14"/>
    <property type="match status" value="1"/>
</dbReference>